<organism evidence="1 2">
    <name type="scientific">Amoebophilus asiaticus (strain 5a2)</name>
    <dbReference type="NCBI Taxonomy" id="452471"/>
    <lineage>
        <taxon>Bacteria</taxon>
        <taxon>Pseudomonadati</taxon>
        <taxon>Bacteroidota</taxon>
        <taxon>Cytophagia</taxon>
        <taxon>Cytophagales</taxon>
        <taxon>Amoebophilaceae</taxon>
        <taxon>Candidatus Amoebophilus</taxon>
    </lineage>
</organism>
<evidence type="ECO:0000313" key="2">
    <source>
        <dbReference type="Proteomes" id="UP000001227"/>
    </source>
</evidence>
<dbReference type="EMBL" id="CP001102">
    <property type="protein sequence ID" value="ACE06583.1"/>
    <property type="molecule type" value="Genomic_DNA"/>
</dbReference>
<protein>
    <submittedName>
        <fullName evidence="1">Uncharacterized protein</fullName>
    </submittedName>
</protein>
<dbReference type="AlphaFoldDB" id="B3ETN1"/>
<evidence type="ECO:0000313" key="1">
    <source>
        <dbReference type="EMBL" id="ACE06583.1"/>
    </source>
</evidence>
<gene>
    <name evidence="1" type="ordered locus">Aasi_1261</name>
</gene>
<name>B3ETN1_AMOA5</name>
<dbReference type="Proteomes" id="UP000001227">
    <property type="component" value="Chromosome"/>
</dbReference>
<reference evidence="1 2" key="1">
    <citation type="journal article" date="2010" name="J. Bacteriol.">
        <title>The genome of the amoeba symbiont 'Candidatus Amoebophilus asiaticus' reveals common mechanisms for host cell interaction among amoeba-associated bacteria.</title>
        <authorList>
            <person name="Schmitz-Esser S."/>
            <person name="Tischler P."/>
            <person name="Arnold R."/>
            <person name="Montanaro J."/>
            <person name="Wagner M."/>
            <person name="Rattei T."/>
            <person name="Horn M."/>
        </authorList>
    </citation>
    <scope>NUCLEOTIDE SEQUENCE [LARGE SCALE GENOMIC DNA]</scope>
    <source>
        <strain evidence="1 2">5a2</strain>
    </source>
</reference>
<dbReference type="KEGG" id="aas:Aasi_1261"/>
<keyword evidence="2" id="KW-1185">Reference proteome</keyword>
<accession>B3ETN1</accession>
<dbReference type="STRING" id="452471.Aasi_1261"/>
<proteinExistence type="predicted"/>
<sequence length="45" mass="5161">MATSSKYIILNKTDKSLKHTAYLFLTKDTNEVLLTSKLFLVIRNS</sequence>
<dbReference type="HOGENOM" id="CLU_3195306_0_0_10"/>